<dbReference type="InterPro" id="IPR012340">
    <property type="entry name" value="NA-bd_OB-fold"/>
</dbReference>
<name>A0A1C9W8B7_9GAMM</name>
<dbReference type="Gene3D" id="2.40.50.140">
    <property type="entry name" value="Nucleic acid-binding proteins"/>
    <property type="match status" value="1"/>
</dbReference>
<evidence type="ECO:0000259" key="8">
    <source>
        <dbReference type="PROSITE" id="PS51857"/>
    </source>
</evidence>
<dbReference type="CDD" id="cd04458">
    <property type="entry name" value="CSP_CDS"/>
    <property type="match status" value="1"/>
</dbReference>
<evidence type="ECO:0000256" key="2">
    <source>
        <dbReference type="ARBA" id="ARBA00022490"/>
    </source>
</evidence>
<dbReference type="InterPro" id="IPR002059">
    <property type="entry name" value="CSP_DNA-bd"/>
</dbReference>
<gene>
    <name evidence="9" type="primary">cspG</name>
    <name evidence="9" type="ORF">AUP74_01950</name>
</gene>
<keyword evidence="6" id="KW-0804">Transcription</keyword>
<dbReference type="PRINTS" id="PR00050">
    <property type="entry name" value="COLDSHOCK"/>
</dbReference>
<dbReference type="AlphaFoldDB" id="A0A1C9W8B7"/>
<keyword evidence="3" id="KW-0805">Transcription regulation</keyword>
<dbReference type="PANTHER" id="PTHR46565">
    <property type="entry name" value="COLD SHOCK DOMAIN PROTEIN 2"/>
    <property type="match status" value="1"/>
</dbReference>
<dbReference type="EMBL" id="CP014143">
    <property type="protein sequence ID" value="AOS97380.1"/>
    <property type="molecule type" value="Genomic_DNA"/>
</dbReference>
<dbReference type="RefSeq" id="WP_083260910.1">
    <property type="nucleotide sequence ID" value="NZ_CP014143.1"/>
</dbReference>
<dbReference type="GO" id="GO:0005829">
    <property type="term" value="C:cytosol"/>
    <property type="evidence" value="ECO:0007669"/>
    <property type="project" value="UniProtKB-ARBA"/>
</dbReference>
<feature type="domain" description="CSD" evidence="8">
    <location>
        <begin position="1"/>
        <end position="67"/>
    </location>
</feature>
<organism evidence="9 10">
    <name type="scientific">Microbulbifer aggregans</name>
    <dbReference type="NCBI Taxonomy" id="1769779"/>
    <lineage>
        <taxon>Bacteria</taxon>
        <taxon>Pseudomonadati</taxon>
        <taxon>Pseudomonadota</taxon>
        <taxon>Gammaproteobacteria</taxon>
        <taxon>Cellvibrionales</taxon>
        <taxon>Microbulbiferaceae</taxon>
        <taxon>Microbulbifer</taxon>
    </lineage>
</organism>
<dbReference type="InterPro" id="IPR019844">
    <property type="entry name" value="CSD_CS"/>
</dbReference>
<protein>
    <submittedName>
        <fullName evidence="9">Cold shock-like protein CspG</fullName>
    </submittedName>
</protein>
<keyword evidence="5" id="KW-0010">Activator</keyword>
<dbReference type="SUPFAM" id="SSF50249">
    <property type="entry name" value="Nucleic acid-binding proteins"/>
    <property type="match status" value="1"/>
</dbReference>
<evidence type="ECO:0000313" key="10">
    <source>
        <dbReference type="Proteomes" id="UP000095672"/>
    </source>
</evidence>
<evidence type="ECO:0000256" key="4">
    <source>
        <dbReference type="ARBA" id="ARBA00023125"/>
    </source>
</evidence>
<dbReference type="KEGG" id="micc:AUP74_01950"/>
<evidence type="ECO:0000256" key="7">
    <source>
        <dbReference type="RuleBase" id="RU000408"/>
    </source>
</evidence>
<evidence type="ECO:0000256" key="6">
    <source>
        <dbReference type="ARBA" id="ARBA00023163"/>
    </source>
</evidence>
<evidence type="ECO:0000313" key="9">
    <source>
        <dbReference type="EMBL" id="AOS97380.1"/>
    </source>
</evidence>
<reference evidence="10" key="1">
    <citation type="submission" date="2016-01" db="EMBL/GenBank/DDBJ databases">
        <title>Complete genome sequence of Microbulbifer sp. CCB-MM1, a halophile isolated from Matang Mangrove Forest, Perak.</title>
        <authorList>
            <person name="Moh T.H."/>
            <person name="Dinesh B."/>
            <person name="Lau N.-S."/>
            <person name="Go F."/>
            <person name="Alexander Chong S.-C."/>
        </authorList>
    </citation>
    <scope>NUCLEOTIDE SEQUENCE [LARGE SCALE GENOMIC DNA]</scope>
    <source>
        <strain evidence="10">CCB-MM1</strain>
    </source>
</reference>
<accession>A0A1C9W8B7</accession>
<evidence type="ECO:0000256" key="5">
    <source>
        <dbReference type="ARBA" id="ARBA00023159"/>
    </source>
</evidence>
<comment type="subcellular location">
    <subcellularLocation>
        <location evidence="1 7">Cytoplasm</location>
    </subcellularLocation>
</comment>
<dbReference type="Proteomes" id="UP000095672">
    <property type="component" value="Chromosome"/>
</dbReference>
<dbReference type="InterPro" id="IPR011129">
    <property type="entry name" value="CSD"/>
</dbReference>
<dbReference type="GO" id="GO:0003677">
    <property type="term" value="F:DNA binding"/>
    <property type="evidence" value="ECO:0007669"/>
    <property type="project" value="UniProtKB-KW"/>
</dbReference>
<dbReference type="PROSITE" id="PS51857">
    <property type="entry name" value="CSD_2"/>
    <property type="match status" value="1"/>
</dbReference>
<dbReference type="FunFam" id="2.40.50.140:FF:000006">
    <property type="entry name" value="Cold shock protein CspC"/>
    <property type="match status" value="1"/>
</dbReference>
<dbReference type="PIRSF" id="PIRSF002599">
    <property type="entry name" value="Cold_shock_A"/>
    <property type="match status" value="1"/>
</dbReference>
<dbReference type="OrthoDB" id="9810590at2"/>
<evidence type="ECO:0000256" key="3">
    <source>
        <dbReference type="ARBA" id="ARBA00023015"/>
    </source>
</evidence>
<dbReference type="PROSITE" id="PS00352">
    <property type="entry name" value="CSD_1"/>
    <property type="match status" value="1"/>
</dbReference>
<keyword evidence="4" id="KW-0238">DNA-binding</keyword>
<dbReference type="STRING" id="1769779.AUP74_01950"/>
<dbReference type="PANTHER" id="PTHR46565:SF20">
    <property type="entry name" value="COLD SHOCK DOMAIN-CONTAINING PROTEIN 4"/>
    <property type="match status" value="1"/>
</dbReference>
<dbReference type="Pfam" id="PF00313">
    <property type="entry name" value="CSD"/>
    <property type="match status" value="1"/>
</dbReference>
<sequence>MSTGTVKWFDSDKGYGFITPDDGSKDLFVHHSEIQSGGGYASLNDGQKVEYVVGQGQKGPCATKVVPQ</sequence>
<keyword evidence="10" id="KW-1185">Reference proteome</keyword>
<dbReference type="PATRIC" id="fig|1769779.3.peg.1958"/>
<evidence type="ECO:0000256" key="1">
    <source>
        <dbReference type="ARBA" id="ARBA00004496"/>
    </source>
</evidence>
<proteinExistence type="predicted"/>
<dbReference type="InterPro" id="IPR012156">
    <property type="entry name" value="Cold_shock_CspA"/>
</dbReference>
<keyword evidence="2" id="KW-0963">Cytoplasm</keyword>
<dbReference type="SMART" id="SM00357">
    <property type="entry name" value="CSP"/>
    <property type="match status" value="1"/>
</dbReference>